<accession>A0A2M8QC73</accession>
<dbReference type="PANTHER" id="PTHR40518">
    <property type="entry name" value="ACETOACETATE DECARBOXYLASE"/>
    <property type="match status" value="1"/>
</dbReference>
<dbReference type="Gene3D" id="2.40.400.10">
    <property type="entry name" value="Acetoacetate decarboxylase-like"/>
    <property type="match status" value="1"/>
</dbReference>
<name>A0A2M8QC73_9CHLR</name>
<dbReference type="PANTHER" id="PTHR40518:SF1">
    <property type="entry name" value="ACETOACETATE DECARBOXYLASE"/>
    <property type="match status" value="1"/>
</dbReference>
<sequence>MSTPPPWHLTGDGFIWLFRFSRAFVERDGFMADWQRAHLQDTLGAVMLVNYHETSAGPYHELLFIPGRLQLMGRRLFSISKIYVSTEASMRGGIENWGIPKECAAFAREQHANSSVSYRVMYPGRVLFSATLAPFGPRFPISSALVPLAVAQARKSDLLITRPTARGTARLCRVRELKVEPAFFPDITACRPLVVIAVERFRMTFPPPEVAQGYFIRTAHDVAAAPGTG</sequence>
<organism evidence="1 2">
    <name type="scientific">Candidatus Thermofonsia Clade 3 bacterium</name>
    <dbReference type="NCBI Taxonomy" id="2364212"/>
    <lineage>
        <taxon>Bacteria</taxon>
        <taxon>Bacillati</taxon>
        <taxon>Chloroflexota</taxon>
        <taxon>Candidatus Thermofontia</taxon>
        <taxon>Candidatus Thermofonsia Clade 3</taxon>
    </lineage>
</organism>
<dbReference type="Proteomes" id="UP000230790">
    <property type="component" value="Unassembled WGS sequence"/>
</dbReference>
<proteinExistence type="predicted"/>
<dbReference type="InterPro" id="IPR023375">
    <property type="entry name" value="ADC_dom_sf"/>
</dbReference>
<evidence type="ECO:0000313" key="2">
    <source>
        <dbReference type="Proteomes" id="UP000230790"/>
    </source>
</evidence>
<dbReference type="SUPFAM" id="SSF160104">
    <property type="entry name" value="Acetoacetate decarboxylase-like"/>
    <property type="match status" value="1"/>
</dbReference>
<dbReference type="GO" id="GO:0016829">
    <property type="term" value="F:lyase activity"/>
    <property type="evidence" value="ECO:0007669"/>
    <property type="project" value="InterPro"/>
</dbReference>
<protein>
    <recommendedName>
        <fullName evidence="3">Acetoacetate decarboxylase</fullName>
    </recommendedName>
</protein>
<evidence type="ECO:0000313" key="1">
    <source>
        <dbReference type="EMBL" id="PJF47380.1"/>
    </source>
</evidence>
<dbReference type="EMBL" id="PGTN01000052">
    <property type="protein sequence ID" value="PJF47380.1"/>
    <property type="molecule type" value="Genomic_DNA"/>
</dbReference>
<gene>
    <name evidence="1" type="ORF">CUN48_09040</name>
</gene>
<comment type="caution">
    <text evidence="1">The sequence shown here is derived from an EMBL/GenBank/DDBJ whole genome shotgun (WGS) entry which is preliminary data.</text>
</comment>
<reference evidence="1 2" key="1">
    <citation type="submission" date="2017-11" db="EMBL/GenBank/DDBJ databases">
        <title>Evolution of Phototrophy in the Chloroflexi Phylum Driven by Horizontal Gene Transfer.</title>
        <authorList>
            <person name="Ward L.M."/>
            <person name="Hemp J."/>
            <person name="Shih P.M."/>
            <person name="Mcglynn S.E."/>
            <person name="Fischer W."/>
        </authorList>
    </citation>
    <scope>NUCLEOTIDE SEQUENCE [LARGE SCALE GENOMIC DNA]</scope>
    <source>
        <strain evidence="1">JP3_7</strain>
    </source>
</reference>
<dbReference type="Pfam" id="PF06314">
    <property type="entry name" value="ADC"/>
    <property type="match status" value="1"/>
</dbReference>
<dbReference type="InterPro" id="IPR010451">
    <property type="entry name" value="Acetoacetate_decarboxylase"/>
</dbReference>
<evidence type="ECO:0008006" key="3">
    <source>
        <dbReference type="Google" id="ProtNLM"/>
    </source>
</evidence>
<dbReference type="AlphaFoldDB" id="A0A2M8QC73"/>